<evidence type="ECO:0000313" key="2">
    <source>
        <dbReference type="Proteomes" id="UP001392318"/>
    </source>
</evidence>
<organism evidence="1 2">
    <name type="scientific">Paraburkholderia unamae</name>
    <dbReference type="NCBI Taxonomy" id="219649"/>
    <lineage>
        <taxon>Bacteria</taxon>
        <taxon>Pseudomonadati</taxon>
        <taxon>Pseudomonadota</taxon>
        <taxon>Betaproteobacteria</taxon>
        <taxon>Burkholderiales</taxon>
        <taxon>Burkholderiaceae</taxon>
        <taxon>Paraburkholderia</taxon>
    </lineage>
</organism>
<accession>A0ACC6RSG5</accession>
<reference evidence="1" key="1">
    <citation type="submission" date="2024-01" db="EMBL/GenBank/DDBJ databases">
        <title>The diversity of rhizobia nodulating Mimosa spp. in eleven states of Brazil covering several biomes is determined by host plant, location, and edaphic factors.</title>
        <authorList>
            <person name="Rouws L."/>
            <person name="Barauna A."/>
            <person name="Beukes C."/>
            <person name="De Faria S.M."/>
            <person name="Gross E."/>
            <person name="Dos Reis Junior F.B."/>
            <person name="Simon M."/>
            <person name="Maluk M."/>
            <person name="Odee D.W."/>
            <person name="Kenicer G."/>
            <person name="Young J.P.W."/>
            <person name="Reis V.M."/>
            <person name="Zilli J."/>
            <person name="James E.K."/>
        </authorList>
    </citation>
    <scope>NUCLEOTIDE SEQUENCE</scope>
    <source>
        <strain evidence="1">JPY452</strain>
    </source>
</reference>
<proteinExistence type="predicted"/>
<dbReference type="Proteomes" id="UP001392318">
    <property type="component" value="Unassembled WGS sequence"/>
</dbReference>
<protein>
    <submittedName>
        <fullName evidence="1">Cupin domain-containing protein</fullName>
    </submittedName>
</protein>
<dbReference type="EMBL" id="JAYMRU010000032">
    <property type="protein sequence ID" value="MEM5404631.1"/>
    <property type="molecule type" value="Genomic_DNA"/>
</dbReference>
<sequence length="152" mass="15764">MILATKELIMIIARTLLSVVAAGSLAMSGVAAAHGAADHGAGDIVKPNFSHAIPNIPGKSVIAVEVTYPPGGASLPHTHAKSAFIYAYVVSGSVASKVNDEPERVYKAGEAFFEEPGSRHPVSRNASKTKPAKLLAVFVVDSNDTALTTNDQ</sequence>
<gene>
    <name evidence="1" type="ORF">VSR83_32195</name>
</gene>
<name>A0ACC6RSG5_9BURK</name>
<keyword evidence="2" id="KW-1185">Reference proteome</keyword>
<comment type="caution">
    <text evidence="1">The sequence shown here is derived from an EMBL/GenBank/DDBJ whole genome shotgun (WGS) entry which is preliminary data.</text>
</comment>
<evidence type="ECO:0000313" key="1">
    <source>
        <dbReference type="EMBL" id="MEM5404631.1"/>
    </source>
</evidence>